<evidence type="ECO:0000313" key="2">
    <source>
        <dbReference type="EMBL" id="KAG0250960.1"/>
    </source>
</evidence>
<proteinExistence type="predicted"/>
<reference evidence="2" key="1">
    <citation type="journal article" date="2020" name="Fungal Divers.">
        <title>Resolving the Mortierellaceae phylogeny through synthesis of multi-gene phylogenetics and phylogenomics.</title>
        <authorList>
            <person name="Vandepol N."/>
            <person name="Liber J."/>
            <person name="Desiro A."/>
            <person name="Na H."/>
            <person name="Kennedy M."/>
            <person name="Barry K."/>
            <person name="Grigoriev I.V."/>
            <person name="Miller A.N."/>
            <person name="O'Donnell K."/>
            <person name="Stajich J.E."/>
            <person name="Bonito G."/>
        </authorList>
    </citation>
    <scope>NUCLEOTIDE SEQUENCE</scope>
    <source>
        <strain evidence="2">BC1065</strain>
    </source>
</reference>
<dbReference type="EMBL" id="JAAAJB010000805">
    <property type="protein sequence ID" value="KAG0250960.1"/>
    <property type="molecule type" value="Genomic_DNA"/>
</dbReference>
<dbReference type="Proteomes" id="UP000807716">
    <property type="component" value="Unassembled WGS sequence"/>
</dbReference>
<feature type="region of interest" description="Disordered" evidence="1">
    <location>
        <begin position="1"/>
        <end position="27"/>
    </location>
</feature>
<organism evidence="2 3">
    <name type="scientific">Actinomortierella ambigua</name>
    <dbReference type="NCBI Taxonomy" id="1343610"/>
    <lineage>
        <taxon>Eukaryota</taxon>
        <taxon>Fungi</taxon>
        <taxon>Fungi incertae sedis</taxon>
        <taxon>Mucoromycota</taxon>
        <taxon>Mortierellomycotina</taxon>
        <taxon>Mortierellomycetes</taxon>
        <taxon>Mortierellales</taxon>
        <taxon>Mortierellaceae</taxon>
        <taxon>Actinomortierella</taxon>
    </lineage>
</organism>
<comment type="caution">
    <text evidence="2">The sequence shown here is derived from an EMBL/GenBank/DDBJ whole genome shotgun (WGS) entry which is preliminary data.</text>
</comment>
<feature type="compositionally biased region" description="Low complexity" evidence="1">
    <location>
        <begin position="14"/>
        <end position="27"/>
    </location>
</feature>
<evidence type="ECO:0000313" key="3">
    <source>
        <dbReference type="Proteomes" id="UP000807716"/>
    </source>
</evidence>
<dbReference type="AlphaFoldDB" id="A0A9P6PP01"/>
<gene>
    <name evidence="2" type="ORF">DFQ27_009117</name>
</gene>
<protein>
    <submittedName>
        <fullName evidence="2">Uncharacterized protein</fullName>
    </submittedName>
</protein>
<evidence type="ECO:0000256" key="1">
    <source>
        <dbReference type="SAM" id="MobiDB-lite"/>
    </source>
</evidence>
<accession>A0A9P6PP01</accession>
<keyword evidence="3" id="KW-1185">Reference proteome</keyword>
<sequence length="69" mass="7823">MGLFSKHSSKKNKTVSTATTPLTTPRTSVQYDAHHDPNMHNQLSHADVVDRLDRLRHVGHLQAMAYCRI</sequence>
<dbReference type="OrthoDB" id="10507046at2759"/>
<name>A0A9P6PP01_9FUNG</name>